<keyword evidence="5" id="KW-0443">Lipid metabolism</keyword>
<dbReference type="Pfam" id="PF02353">
    <property type="entry name" value="CMAS"/>
    <property type="match status" value="1"/>
</dbReference>
<dbReference type="GO" id="GO:0032259">
    <property type="term" value="P:methylation"/>
    <property type="evidence" value="ECO:0007669"/>
    <property type="project" value="UniProtKB-KW"/>
</dbReference>
<evidence type="ECO:0000256" key="4">
    <source>
        <dbReference type="ARBA" id="ARBA00022691"/>
    </source>
</evidence>
<dbReference type="PANTHER" id="PTHR43667:SF1">
    <property type="entry name" value="CYCLOPROPANE-FATTY-ACYL-PHOSPHOLIPID SYNTHASE"/>
    <property type="match status" value="1"/>
</dbReference>
<proteinExistence type="inferred from homology"/>
<dbReference type="AlphaFoldDB" id="A0A420WBA6"/>
<dbReference type="SUPFAM" id="SSF53335">
    <property type="entry name" value="S-adenosyl-L-methionine-dependent methyltransferases"/>
    <property type="match status" value="1"/>
</dbReference>
<dbReference type="OrthoDB" id="9782855at2"/>
<dbReference type="InterPro" id="IPR003333">
    <property type="entry name" value="CMAS"/>
</dbReference>
<name>A0A420WBA6_9PROT</name>
<accession>A0A420WBA6</accession>
<dbReference type="InterPro" id="IPR050723">
    <property type="entry name" value="CFA/CMAS"/>
</dbReference>
<keyword evidence="2" id="KW-0489">Methyltransferase</keyword>
<dbReference type="InterPro" id="IPR029063">
    <property type="entry name" value="SAM-dependent_MTases_sf"/>
</dbReference>
<evidence type="ECO:0000256" key="5">
    <source>
        <dbReference type="ARBA" id="ARBA00023098"/>
    </source>
</evidence>
<sequence length="413" mass="47459">MLANTLFERLIKVGDLTIIDAKGRTRRYKATDAPKVTIRITDPHMHWKVMLAPQLAVGEAYMDGKLVIEEGTLYDFVDIGVQNLRLAYDDGVLRWLSRIRNFLARFADYNPIPRAKQRVAHHYDLDGRLFSLFLDSDQQYSCAYFAHPSDDLETAQRRKKLHLAAKLSLQPGQKVLDIGSGWGGLGLTLAEAAKVSVTGITLSEEQHKVSNQRASDKGLSDRVGFHLRDYRNETGTYDRIVSVGMLEHVGKHHYRAFFSKVKELLAEDGVAVVHSIGRFDQPGPVNAWMRKYIFPGSYIPTISEITGPIEECNLLITDIEVLRLHYAETLLAWRRNFYGNLDKVREIYDERFCRMWDFYLTACELGFRRKELMVFQIQLAKSMDALPITRDYIHEFEAANEAGRRPEQRMRIS</sequence>
<dbReference type="PANTHER" id="PTHR43667">
    <property type="entry name" value="CYCLOPROPANE-FATTY-ACYL-PHOSPHOLIPID SYNTHASE"/>
    <property type="match status" value="1"/>
</dbReference>
<feature type="active site" evidence="6">
    <location>
        <position position="363"/>
    </location>
</feature>
<evidence type="ECO:0000256" key="2">
    <source>
        <dbReference type="ARBA" id="ARBA00022603"/>
    </source>
</evidence>
<evidence type="ECO:0000313" key="9">
    <source>
        <dbReference type="Proteomes" id="UP000277424"/>
    </source>
</evidence>
<evidence type="ECO:0000256" key="6">
    <source>
        <dbReference type="PIRSR" id="PIRSR003085-1"/>
    </source>
</evidence>
<comment type="caution">
    <text evidence="8">The sequence shown here is derived from an EMBL/GenBank/DDBJ whole genome shotgun (WGS) entry which is preliminary data.</text>
</comment>
<dbReference type="RefSeq" id="WP_008944019.1">
    <property type="nucleotide sequence ID" value="NZ_RBIG01000003.1"/>
</dbReference>
<feature type="domain" description="DUF7884" evidence="7">
    <location>
        <begin position="22"/>
        <end position="78"/>
    </location>
</feature>
<keyword evidence="4" id="KW-0949">S-adenosyl-L-methionine</keyword>
<gene>
    <name evidence="8" type="ORF">BCL74_2765</name>
</gene>
<comment type="similarity">
    <text evidence="1">Belongs to the CFA/CMAS family.</text>
</comment>
<dbReference type="EMBL" id="RBIG01000003">
    <property type="protein sequence ID" value="RKQ68287.1"/>
    <property type="molecule type" value="Genomic_DNA"/>
</dbReference>
<keyword evidence="3" id="KW-0808">Transferase</keyword>
<organism evidence="8 9">
    <name type="scientific">Oceanibaculum indicum</name>
    <dbReference type="NCBI Taxonomy" id="526216"/>
    <lineage>
        <taxon>Bacteria</taxon>
        <taxon>Pseudomonadati</taxon>
        <taxon>Pseudomonadota</taxon>
        <taxon>Alphaproteobacteria</taxon>
        <taxon>Rhodospirillales</taxon>
        <taxon>Oceanibaculaceae</taxon>
        <taxon>Oceanibaculum</taxon>
    </lineage>
</organism>
<dbReference type="Proteomes" id="UP000277424">
    <property type="component" value="Unassembled WGS sequence"/>
</dbReference>
<protein>
    <submittedName>
        <fullName evidence="8">Cyclopropane-fatty-acyl-phospholipid synthase</fullName>
    </submittedName>
</protein>
<evidence type="ECO:0000256" key="1">
    <source>
        <dbReference type="ARBA" id="ARBA00010815"/>
    </source>
</evidence>
<dbReference type="Pfam" id="PF25371">
    <property type="entry name" value="DUF7884"/>
    <property type="match status" value="1"/>
</dbReference>
<evidence type="ECO:0000259" key="7">
    <source>
        <dbReference type="Pfam" id="PF25371"/>
    </source>
</evidence>
<evidence type="ECO:0000256" key="3">
    <source>
        <dbReference type="ARBA" id="ARBA00022679"/>
    </source>
</evidence>
<dbReference type="InterPro" id="IPR057206">
    <property type="entry name" value="DUF7884"/>
</dbReference>
<dbReference type="PIRSF" id="PIRSF003085">
    <property type="entry name" value="CMAS"/>
    <property type="match status" value="1"/>
</dbReference>
<reference evidence="8 9" key="1">
    <citation type="submission" date="2018-10" db="EMBL/GenBank/DDBJ databases">
        <title>Comparative analysis of microorganisms from saline springs in Andes Mountain Range, Colombia.</title>
        <authorList>
            <person name="Rubin E."/>
        </authorList>
    </citation>
    <scope>NUCLEOTIDE SEQUENCE [LARGE SCALE GENOMIC DNA]</scope>
    <source>
        <strain evidence="8 9">USBA 36</strain>
    </source>
</reference>
<dbReference type="GO" id="GO:0008610">
    <property type="term" value="P:lipid biosynthetic process"/>
    <property type="evidence" value="ECO:0007669"/>
    <property type="project" value="InterPro"/>
</dbReference>
<dbReference type="CDD" id="cd02440">
    <property type="entry name" value="AdoMet_MTases"/>
    <property type="match status" value="1"/>
</dbReference>
<evidence type="ECO:0000313" key="8">
    <source>
        <dbReference type="EMBL" id="RKQ68287.1"/>
    </source>
</evidence>
<dbReference type="GO" id="GO:0008168">
    <property type="term" value="F:methyltransferase activity"/>
    <property type="evidence" value="ECO:0007669"/>
    <property type="project" value="UniProtKB-KW"/>
</dbReference>
<dbReference type="Gene3D" id="3.40.50.150">
    <property type="entry name" value="Vaccinia Virus protein VP39"/>
    <property type="match status" value="1"/>
</dbReference>